<keyword evidence="2" id="KW-0812">Transmembrane</keyword>
<dbReference type="SUPFAM" id="SSF56954">
    <property type="entry name" value="Outer membrane efflux proteins (OEP)"/>
    <property type="match status" value="1"/>
</dbReference>
<sequence>MTLRPIKGAAVLVFVALTLSACAVGPDYSRIEPAAQEEWYASMEKGLEASAIEESGLAAWWKVFEDPLLERLQQRAIKDNLELKTAFSRLQQARINRGLSRADYFPTLRAEGQIQRQRSSENLGGSVNGEENDWYMAGLDSSWELDLFGGIRRSVESAQAELEASSADMHGVLTSLTAEVALNYIEMRTYQQRLKVALDNIATQKKTYDLNNSRFQAGLIDELNLQQSLRNLEQTRAQVSRLEAAIRMAENNLAVLLGQSPGALREELASTSNIPEAPVKVAVGIPAEALRRRPDIRRAERMLAAQSARIGVATAELYPKLRLLGTIGLEALNSGSDFFDSSSQFWGIGPGISWNIFRGNALRLNIDLQEEKYNEALLAYNATILRAQQEIEDALTSYAKEQIRQEYLAKAVEAARRTEWLARDRFNAGLVDFFNVLDAQRVLLQLEDELFQSKGQVAADLARLYKALGGGWQGVGLKEWG</sequence>
<dbReference type="GO" id="GO:0005886">
    <property type="term" value="C:plasma membrane"/>
    <property type="evidence" value="ECO:0007669"/>
    <property type="project" value="UniProtKB-SubCell"/>
</dbReference>
<evidence type="ECO:0000256" key="1">
    <source>
        <dbReference type="ARBA" id="ARBA00007613"/>
    </source>
</evidence>
<evidence type="ECO:0000313" key="4">
    <source>
        <dbReference type="EMBL" id="AJF05929.1"/>
    </source>
</evidence>
<keyword evidence="2" id="KW-0564">Palmitate</keyword>
<gene>
    <name evidence="4" type="ORF">GSUB_04245</name>
</gene>
<dbReference type="GO" id="GO:0015562">
    <property type="term" value="F:efflux transmembrane transporter activity"/>
    <property type="evidence" value="ECO:0007669"/>
    <property type="project" value="InterPro"/>
</dbReference>
<evidence type="ECO:0000256" key="2">
    <source>
        <dbReference type="RuleBase" id="RU362097"/>
    </source>
</evidence>
<name>A0A0B5FMQ3_9BACT</name>
<dbReference type="STRING" id="483547.GSUB_04245"/>
<dbReference type="OrthoDB" id="9783163at2"/>
<keyword evidence="2" id="KW-0449">Lipoprotein</keyword>
<dbReference type="NCBIfam" id="TIGR01845">
    <property type="entry name" value="outer_NodT"/>
    <property type="match status" value="1"/>
</dbReference>
<keyword evidence="2" id="KW-0472">Membrane</keyword>
<feature type="coiled-coil region" evidence="3">
    <location>
        <begin position="225"/>
        <end position="259"/>
    </location>
</feature>
<organism evidence="4 5">
    <name type="scientific">Geoalkalibacter subterraneus</name>
    <dbReference type="NCBI Taxonomy" id="483547"/>
    <lineage>
        <taxon>Bacteria</taxon>
        <taxon>Pseudomonadati</taxon>
        <taxon>Thermodesulfobacteriota</taxon>
        <taxon>Desulfuromonadia</taxon>
        <taxon>Desulfuromonadales</taxon>
        <taxon>Geoalkalibacteraceae</taxon>
        <taxon>Geoalkalibacter</taxon>
    </lineage>
</organism>
<dbReference type="Gene3D" id="2.20.200.10">
    <property type="entry name" value="Outer membrane efflux proteins (OEP)"/>
    <property type="match status" value="1"/>
</dbReference>
<dbReference type="PANTHER" id="PTHR30203:SF25">
    <property type="entry name" value="OUTER MEMBRANE PROTEIN-RELATED"/>
    <property type="match status" value="1"/>
</dbReference>
<dbReference type="RefSeq" id="WP_040199342.1">
    <property type="nucleotide sequence ID" value="NZ_CP010311.1"/>
</dbReference>
<keyword evidence="3" id="KW-0175">Coiled coil</keyword>
<dbReference type="InterPro" id="IPR010131">
    <property type="entry name" value="MdtP/NodT-like"/>
</dbReference>
<dbReference type="Proteomes" id="UP000035036">
    <property type="component" value="Chromosome"/>
</dbReference>
<dbReference type="PANTHER" id="PTHR30203">
    <property type="entry name" value="OUTER MEMBRANE CATION EFFLUX PROTEIN"/>
    <property type="match status" value="1"/>
</dbReference>
<comment type="similarity">
    <text evidence="1 2">Belongs to the outer membrane factor (OMF) (TC 1.B.17) family.</text>
</comment>
<dbReference type="InterPro" id="IPR003423">
    <property type="entry name" value="OMP_efflux"/>
</dbReference>
<reference evidence="4 5" key="1">
    <citation type="journal article" date="2015" name="Genome Announc.">
        <title>Genomes of Geoalkalibacter ferrihydriticus Z-0531T and Geoalkalibacter subterraneus Red1T, Two Haloalkaliphilic Metal-Reducing Deltaproteobacteria.</title>
        <authorList>
            <person name="Badalamenti J.P."/>
            <person name="Krajmalnik-Brown R."/>
            <person name="Torres C.I."/>
            <person name="Bond D.R."/>
        </authorList>
    </citation>
    <scope>NUCLEOTIDE SEQUENCE [LARGE SCALE GENOMIC DNA]</scope>
    <source>
        <strain evidence="4 5">Red1</strain>
    </source>
</reference>
<dbReference type="HOGENOM" id="CLU_012817_13_0_7"/>
<dbReference type="Gene3D" id="1.20.1600.10">
    <property type="entry name" value="Outer membrane efflux proteins (OEP)"/>
    <property type="match status" value="1"/>
</dbReference>
<keyword evidence="5" id="KW-1185">Reference proteome</keyword>
<comment type="subcellular location">
    <subcellularLocation>
        <location evidence="2">Cell membrane</location>
        <topology evidence="2">Lipid-anchor</topology>
    </subcellularLocation>
</comment>
<dbReference type="KEGG" id="gsb:GSUB_04245"/>
<dbReference type="EMBL" id="CP010311">
    <property type="protein sequence ID" value="AJF05929.1"/>
    <property type="molecule type" value="Genomic_DNA"/>
</dbReference>
<dbReference type="AlphaFoldDB" id="A0A0B5FMQ3"/>
<keyword evidence="2" id="KW-0732">Signal</keyword>
<accession>A0A0B5FMQ3</accession>
<evidence type="ECO:0000313" key="5">
    <source>
        <dbReference type="Proteomes" id="UP000035036"/>
    </source>
</evidence>
<proteinExistence type="inferred from homology"/>
<feature type="signal peptide" evidence="2">
    <location>
        <begin position="1"/>
        <end position="23"/>
    </location>
</feature>
<protein>
    <submittedName>
        <fullName evidence="4">RND transporter</fullName>
    </submittedName>
</protein>
<feature type="chain" id="PRO_5001434281" evidence="2">
    <location>
        <begin position="24"/>
        <end position="481"/>
    </location>
</feature>
<dbReference type="Pfam" id="PF02321">
    <property type="entry name" value="OEP"/>
    <property type="match status" value="2"/>
</dbReference>
<evidence type="ECO:0000256" key="3">
    <source>
        <dbReference type="SAM" id="Coils"/>
    </source>
</evidence>
<dbReference type="PROSITE" id="PS51257">
    <property type="entry name" value="PROKAR_LIPOPROTEIN"/>
    <property type="match status" value="1"/>
</dbReference>
<keyword evidence="2" id="KW-1134">Transmembrane beta strand</keyword>